<feature type="region of interest" description="Disordered" evidence="1">
    <location>
        <begin position="17"/>
        <end position="41"/>
    </location>
</feature>
<name>A0ABP2B638_9LACO</name>
<sequence>MSKNNTQVKVKITNLPEDMQPIAAQSKSGYHPIGGGSPLKS</sequence>
<evidence type="ECO:0000256" key="1">
    <source>
        <dbReference type="SAM" id="MobiDB-lite"/>
    </source>
</evidence>
<dbReference type="RefSeq" id="WP_257641206.1">
    <property type="nucleotide sequence ID" value="NZ_FBSY01000014.1"/>
</dbReference>
<comment type="caution">
    <text evidence="2">The sequence shown here is derived from an EMBL/GenBank/DDBJ whole genome shotgun (WGS) entry which is preliminary data.</text>
</comment>
<reference evidence="2 3" key="1">
    <citation type="submission" date="2015-12" db="EMBL/GenBank/DDBJ databases">
        <authorList>
            <person name="Andreevskaya M."/>
        </authorList>
    </citation>
    <scope>NUCLEOTIDE SEQUENCE [LARGE SCALE GENOMIC DNA]</scope>
    <source>
        <strain evidence="2 3">C122c</strain>
    </source>
</reference>
<proteinExistence type="predicted"/>
<evidence type="ECO:0000313" key="3">
    <source>
        <dbReference type="Proteomes" id="UP000199271"/>
    </source>
</evidence>
<gene>
    <name evidence="2" type="ORF">C122C_0068</name>
</gene>
<protein>
    <submittedName>
        <fullName evidence="2">Uncharacterized protein</fullName>
    </submittedName>
</protein>
<keyword evidence="3" id="KW-1185">Reference proteome</keyword>
<organism evidence="2 3">
    <name type="scientific">Leuconostoc gasicomitatum</name>
    <dbReference type="NCBI Taxonomy" id="115778"/>
    <lineage>
        <taxon>Bacteria</taxon>
        <taxon>Bacillati</taxon>
        <taxon>Bacillota</taxon>
        <taxon>Bacilli</taxon>
        <taxon>Lactobacillales</taxon>
        <taxon>Lactobacillaceae</taxon>
        <taxon>Leuconostoc</taxon>
        <taxon>Leuconostoc gelidum group</taxon>
    </lineage>
</organism>
<evidence type="ECO:0000313" key="2">
    <source>
        <dbReference type="EMBL" id="CUW14499.1"/>
    </source>
</evidence>
<dbReference type="EMBL" id="FBSY01000014">
    <property type="protein sequence ID" value="CUW14499.1"/>
    <property type="molecule type" value="Genomic_DNA"/>
</dbReference>
<feature type="compositionally biased region" description="Gly residues" evidence="1">
    <location>
        <begin position="32"/>
        <end position="41"/>
    </location>
</feature>
<accession>A0ABP2B638</accession>
<dbReference type="Proteomes" id="UP000199271">
    <property type="component" value="Unassembled WGS sequence"/>
</dbReference>